<evidence type="ECO:0000313" key="12">
    <source>
        <dbReference type="EMBL" id="AFY29501.1"/>
    </source>
</evidence>
<feature type="coiled-coil region" evidence="9">
    <location>
        <begin position="180"/>
        <end position="207"/>
    </location>
</feature>
<dbReference type="Pfam" id="PF02463">
    <property type="entry name" value="SMC_N"/>
    <property type="match status" value="1"/>
</dbReference>
<name>K9P9U8_CYAGP</name>
<evidence type="ECO:0000256" key="5">
    <source>
        <dbReference type="ARBA" id="ARBA00022763"/>
    </source>
</evidence>
<evidence type="ECO:0000256" key="9">
    <source>
        <dbReference type="SAM" id="Coils"/>
    </source>
</evidence>
<dbReference type="GO" id="GO:0043590">
    <property type="term" value="C:bacterial nucleoid"/>
    <property type="evidence" value="ECO:0007669"/>
    <property type="project" value="TreeGrafter"/>
</dbReference>
<sequence length="647" mass="69623">MLTGLRLENIALIERLELAFSAGFTVLTGETGAGKSILLDALDALLGGAQGSQGARLLRRGAERGRIEASFSLAAPVRDWLERQELEAEDDELLLSRDWRLQDDRLTSRHRLNGVVVSRNQVLELRPLLLDLTVQGQTQQLGRPGQQRRWLDRFAGEELAALLEATRAAWQHWKGEADALARARADRDRFARDRERQEELLAELEAADLEDPAERQRLQGEQDRLAHAVRLQEGVMTLIGRLVEGAEGAPSVLDHLAACDQELQTMAGLDAGVAPLHGACAEALAGLQDLARDLDRYGSLLESDPDSLALLQERMALLKALERRHGQTLAELIARRDELRDQLAGADAEAALAGLEAAEAAARQRRDRANAALTRARTAAAGLLEDQLMAALRPMGLANVRFSVALGAAEPGEEGADAVQFLFSANPGQPLAPLVEVASGGEMSRFLLALKTCLAAADPHVTLLFDEIDAGVSGRVSGAMAQLLRRLAERRQVFCITHQPLVAAAAQHHFRVSKSVEAGLTHTRVSHLRDTRERQAELAELAGGDSGEAHSYAASLLGSGAPPDPGAAEQARRQQGPRRGEQQGEDLVGRQGRQLQDPLEGGECHQQQPQAQADAGTGGGDAAVGIPVQPHQPATGEQQQREHQAAA</sequence>
<dbReference type="Gene3D" id="3.40.50.300">
    <property type="entry name" value="P-loop containing nucleotide triphosphate hydrolases"/>
    <property type="match status" value="2"/>
</dbReference>
<evidence type="ECO:0000256" key="7">
    <source>
        <dbReference type="ARBA" id="ARBA00023204"/>
    </source>
</evidence>
<comment type="function">
    <text evidence="1">May be involved in recombinational repair of damaged DNA.</text>
</comment>
<accession>K9P9U8</accession>
<dbReference type="PANTHER" id="PTHR11059:SF0">
    <property type="entry name" value="DNA REPAIR PROTEIN RECN"/>
    <property type="match status" value="1"/>
</dbReference>
<evidence type="ECO:0000256" key="10">
    <source>
        <dbReference type="SAM" id="MobiDB-lite"/>
    </source>
</evidence>
<evidence type="ECO:0000259" key="11">
    <source>
        <dbReference type="Pfam" id="PF02463"/>
    </source>
</evidence>
<dbReference type="InterPro" id="IPR004604">
    <property type="entry name" value="DNA_recomb/repair_RecN"/>
</dbReference>
<dbReference type="GO" id="GO:0006310">
    <property type="term" value="P:DNA recombination"/>
    <property type="evidence" value="ECO:0007669"/>
    <property type="project" value="InterPro"/>
</dbReference>
<dbReference type="GO" id="GO:0009432">
    <property type="term" value="P:SOS response"/>
    <property type="evidence" value="ECO:0007669"/>
    <property type="project" value="TreeGrafter"/>
</dbReference>
<keyword evidence="6" id="KW-0067">ATP-binding</keyword>
<dbReference type="NCBIfam" id="TIGR00634">
    <property type="entry name" value="recN"/>
    <property type="match status" value="1"/>
</dbReference>
<reference evidence="13" key="1">
    <citation type="journal article" date="2013" name="Proc. Natl. Acad. Sci. U.S.A.">
        <title>Improving the coverage of the cyanobacterial phylum using diversity-driven genome sequencing.</title>
        <authorList>
            <person name="Shih P.M."/>
            <person name="Wu D."/>
            <person name="Latifi A."/>
            <person name="Axen S.D."/>
            <person name="Fewer D.P."/>
            <person name="Talla E."/>
            <person name="Calteau A."/>
            <person name="Cai F."/>
            <person name="Tandeau de Marsac N."/>
            <person name="Rippka R."/>
            <person name="Herdman M."/>
            <person name="Sivonen K."/>
            <person name="Coursin T."/>
            <person name="Laurent T."/>
            <person name="Goodwin L."/>
            <person name="Nolan M."/>
            <person name="Davenport K.W."/>
            <person name="Han C.S."/>
            <person name="Rubin E.M."/>
            <person name="Eisen J.A."/>
            <person name="Woyke T."/>
            <person name="Gugger M."/>
            <person name="Kerfeld C.A."/>
        </authorList>
    </citation>
    <scope>NUCLEOTIDE SEQUENCE [LARGE SCALE GENOMIC DNA]</scope>
    <source>
        <strain evidence="13">ATCC 27147 / PCC 6307</strain>
    </source>
</reference>
<dbReference type="InterPro" id="IPR003395">
    <property type="entry name" value="RecF/RecN/SMC_N"/>
</dbReference>
<keyword evidence="5" id="KW-0227">DNA damage</keyword>
<dbReference type="STRING" id="292564.Cyagr_2395"/>
<evidence type="ECO:0000256" key="8">
    <source>
        <dbReference type="ARBA" id="ARBA00033408"/>
    </source>
</evidence>
<dbReference type="EMBL" id="CP003495">
    <property type="protein sequence ID" value="AFY29501.1"/>
    <property type="molecule type" value="Genomic_DNA"/>
</dbReference>
<dbReference type="GO" id="GO:0005524">
    <property type="term" value="F:ATP binding"/>
    <property type="evidence" value="ECO:0007669"/>
    <property type="project" value="UniProtKB-KW"/>
</dbReference>
<dbReference type="Proteomes" id="UP000010388">
    <property type="component" value="Chromosome"/>
</dbReference>
<dbReference type="PANTHER" id="PTHR11059">
    <property type="entry name" value="DNA REPAIR PROTEIN RECN"/>
    <property type="match status" value="1"/>
</dbReference>
<evidence type="ECO:0000256" key="3">
    <source>
        <dbReference type="ARBA" id="ARBA00021315"/>
    </source>
</evidence>
<evidence type="ECO:0000256" key="2">
    <source>
        <dbReference type="ARBA" id="ARBA00009441"/>
    </source>
</evidence>
<dbReference type="eggNOG" id="COG0497">
    <property type="taxonomic scope" value="Bacteria"/>
</dbReference>
<feature type="region of interest" description="Disordered" evidence="10">
    <location>
        <begin position="541"/>
        <end position="647"/>
    </location>
</feature>
<organism evidence="12 13">
    <name type="scientific">Cyanobium gracile (strain ATCC 27147 / PCC 6307)</name>
    <dbReference type="NCBI Taxonomy" id="292564"/>
    <lineage>
        <taxon>Bacteria</taxon>
        <taxon>Bacillati</taxon>
        <taxon>Cyanobacteriota</taxon>
        <taxon>Cyanophyceae</taxon>
        <taxon>Synechococcales</taxon>
        <taxon>Prochlorococcaceae</taxon>
        <taxon>Cyanobium</taxon>
    </lineage>
</organism>
<protein>
    <recommendedName>
        <fullName evidence="3">DNA repair protein RecN</fullName>
    </recommendedName>
    <alternativeName>
        <fullName evidence="8">Recombination protein N</fullName>
    </alternativeName>
</protein>
<gene>
    <name evidence="12" type="ordered locus">Cyagr_2395</name>
</gene>
<keyword evidence="9" id="KW-0175">Coiled coil</keyword>
<dbReference type="KEGG" id="cgc:Cyagr_2395"/>
<dbReference type="InterPro" id="IPR027417">
    <property type="entry name" value="P-loop_NTPase"/>
</dbReference>
<proteinExistence type="inferred from homology"/>
<dbReference type="AlphaFoldDB" id="K9P9U8"/>
<feature type="compositionally biased region" description="Low complexity" evidence="10">
    <location>
        <begin position="606"/>
        <end position="615"/>
    </location>
</feature>
<feature type="domain" description="RecF/RecN/SMC N-terminal" evidence="11">
    <location>
        <begin position="4"/>
        <end position="514"/>
    </location>
</feature>
<keyword evidence="7" id="KW-0234">DNA repair</keyword>
<dbReference type="CDD" id="cd03241">
    <property type="entry name" value="ABC_RecN"/>
    <property type="match status" value="1"/>
</dbReference>
<comment type="similarity">
    <text evidence="2">Belongs to the RecN family.</text>
</comment>
<evidence type="ECO:0000256" key="4">
    <source>
        <dbReference type="ARBA" id="ARBA00022741"/>
    </source>
</evidence>
<evidence type="ECO:0000256" key="6">
    <source>
        <dbReference type="ARBA" id="ARBA00022840"/>
    </source>
</evidence>
<keyword evidence="4" id="KW-0547">Nucleotide-binding</keyword>
<dbReference type="PATRIC" id="fig|292564.3.peg.2273"/>
<dbReference type="HOGENOM" id="CLU_018297_3_1_3"/>
<evidence type="ECO:0000313" key="13">
    <source>
        <dbReference type="Proteomes" id="UP000010388"/>
    </source>
</evidence>
<feature type="coiled-coil region" evidence="9">
    <location>
        <begin position="329"/>
        <end position="372"/>
    </location>
</feature>
<dbReference type="SUPFAM" id="SSF52540">
    <property type="entry name" value="P-loop containing nucleoside triphosphate hydrolases"/>
    <property type="match status" value="1"/>
</dbReference>
<dbReference type="GO" id="GO:0006281">
    <property type="term" value="P:DNA repair"/>
    <property type="evidence" value="ECO:0007669"/>
    <property type="project" value="UniProtKB-KW"/>
</dbReference>
<evidence type="ECO:0000256" key="1">
    <source>
        <dbReference type="ARBA" id="ARBA00003618"/>
    </source>
</evidence>